<accession>A0A7C9RSR2</accession>
<gene>
    <name evidence="2" type="ORF">G7043_19205</name>
</gene>
<proteinExistence type="predicted"/>
<reference evidence="2 3" key="1">
    <citation type="submission" date="2020-03" db="EMBL/GenBank/DDBJ databases">
        <title>Isolation and identification of active actinomycetes.</title>
        <authorList>
            <person name="Sun X."/>
        </authorList>
    </citation>
    <scope>NUCLEOTIDE SEQUENCE [LARGE SCALE GENOMIC DNA]</scope>
    <source>
        <strain evidence="2 3">NEAU-D13</strain>
    </source>
</reference>
<evidence type="ECO:0000256" key="1">
    <source>
        <dbReference type="SAM" id="MobiDB-lite"/>
    </source>
</evidence>
<feature type="region of interest" description="Disordered" evidence="1">
    <location>
        <begin position="30"/>
        <end position="52"/>
    </location>
</feature>
<organism evidence="2 3">
    <name type="scientific">Lentzea alba</name>
    <dbReference type="NCBI Taxonomy" id="2714351"/>
    <lineage>
        <taxon>Bacteria</taxon>
        <taxon>Bacillati</taxon>
        <taxon>Actinomycetota</taxon>
        <taxon>Actinomycetes</taxon>
        <taxon>Pseudonocardiales</taxon>
        <taxon>Pseudonocardiaceae</taxon>
        <taxon>Lentzea</taxon>
    </lineage>
</organism>
<feature type="compositionally biased region" description="Low complexity" evidence="1">
    <location>
        <begin position="32"/>
        <end position="41"/>
    </location>
</feature>
<dbReference type="InterPro" id="IPR024520">
    <property type="entry name" value="DUF3558"/>
</dbReference>
<sequence length="207" mass="20915">MRTEQLRIRNIVAGTAALVLLAGCGTGGGTTGTPTNAPQPTSTSAGNSGGAPKVSNPLDLAAVEAAPCNAVTAAQLTAYGLPGVSGSVNTGAPGPACQWSGTFTAAEMSLGMVVLPSGTSLDSIYAKKDKYPVFEERPAIQGYPVAVALIVDQRKEGNCEVVVGASDARAITFTFLSDEKSKYFADPCAGVTEFANLAITTIKAGAK</sequence>
<dbReference type="PROSITE" id="PS51257">
    <property type="entry name" value="PROKAR_LIPOPROTEIN"/>
    <property type="match status" value="1"/>
</dbReference>
<dbReference type="Proteomes" id="UP000481360">
    <property type="component" value="Unassembled WGS sequence"/>
</dbReference>
<name>A0A7C9RSR2_9PSEU</name>
<keyword evidence="3" id="KW-1185">Reference proteome</keyword>
<protein>
    <submittedName>
        <fullName evidence="2">DUF3558 domain-containing protein</fullName>
    </submittedName>
</protein>
<dbReference type="EMBL" id="JAAMPJ010000005">
    <property type="protein sequence ID" value="NGY61063.1"/>
    <property type="molecule type" value="Genomic_DNA"/>
</dbReference>
<evidence type="ECO:0000313" key="2">
    <source>
        <dbReference type="EMBL" id="NGY61063.1"/>
    </source>
</evidence>
<dbReference type="RefSeq" id="WP_166047232.1">
    <property type="nucleotide sequence ID" value="NZ_JAAMPJ010000005.1"/>
</dbReference>
<comment type="caution">
    <text evidence="2">The sequence shown here is derived from an EMBL/GenBank/DDBJ whole genome shotgun (WGS) entry which is preliminary data.</text>
</comment>
<evidence type="ECO:0000313" key="3">
    <source>
        <dbReference type="Proteomes" id="UP000481360"/>
    </source>
</evidence>
<dbReference type="AlphaFoldDB" id="A0A7C9RSR2"/>
<dbReference type="Pfam" id="PF12079">
    <property type="entry name" value="DUF3558"/>
    <property type="match status" value="1"/>
</dbReference>